<gene>
    <name evidence="2" type="ORF">X777_04239</name>
</gene>
<evidence type="ECO:0000313" key="3">
    <source>
        <dbReference type="Proteomes" id="UP000053097"/>
    </source>
</evidence>
<evidence type="ECO:0000259" key="1">
    <source>
        <dbReference type="Pfam" id="PF20700"/>
    </source>
</evidence>
<name>A0A026WI28_OOCBI</name>
<reference evidence="2 3" key="1">
    <citation type="journal article" date="2014" name="Curr. Biol.">
        <title>The genome of the clonal raider ant Cerapachys biroi.</title>
        <authorList>
            <person name="Oxley P.R."/>
            <person name="Ji L."/>
            <person name="Fetter-Pruneda I."/>
            <person name="McKenzie S.K."/>
            <person name="Li C."/>
            <person name="Hu H."/>
            <person name="Zhang G."/>
            <person name="Kronauer D.J."/>
        </authorList>
    </citation>
    <scope>NUCLEOTIDE SEQUENCE [LARGE SCALE GENOMIC DNA]</scope>
</reference>
<organism evidence="2 3">
    <name type="scientific">Ooceraea biroi</name>
    <name type="common">Clonal raider ant</name>
    <name type="synonym">Cerapachys biroi</name>
    <dbReference type="NCBI Taxonomy" id="2015173"/>
    <lineage>
        <taxon>Eukaryota</taxon>
        <taxon>Metazoa</taxon>
        <taxon>Ecdysozoa</taxon>
        <taxon>Arthropoda</taxon>
        <taxon>Hexapoda</taxon>
        <taxon>Insecta</taxon>
        <taxon>Pterygota</taxon>
        <taxon>Neoptera</taxon>
        <taxon>Endopterygota</taxon>
        <taxon>Hymenoptera</taxon>
        <taxon>Apocrita</taxon>
        <taxon>Aculeata</taxon>
        <taxon>Formicoidea</taxon>
        <taxon>Formicidae</taxon>
        <taxon>Dorylinae</taxon>
        <taxon>Ooceraea</taxon>
    </lineage>
</organism>
<accession>A0A026WI28</accession>
<dbReference type="Pfam" id="PF20700">
    <property type="entry name" value="Mutator"/>
    <property type="match status" value="1"/>
</dbReference>
<dbReference type="AlphaFoldDB" id="A0A026WI28"/>
<dbReference type="InterPro" id="IPR049012">
    <property type="entry name" value="Mutator_transp_dom"/>
</dbReference>
<protein>
    <recommendedName>
        <fullName evidence="1">Mutator-like transposase domain-containing protein</fullName>
    </recommendedName>
</protein>
<evidence type="ECO:0000313" key="2">
    <source>
        <dbReference type="EMBL" id="EZA55613.1"/>
    </source>
</evidence>
<dbReference type="Proteomes" id="UP000053097">
    <property type="component" value="Unassembled WGS sequence"/>
</dbReference>
<keyword evidence="3" id="KW-1185">Reference proteome</keyword>
<feature type="domain" description="Mutator-like transposase" evidence="1">
    <location>
        <begin position="281"/>
        <end position="430"/>
    </location>
</feature>
<dbReference type="OrthoDB" id="7699847at2759"/>
<feature type="non-terminal residue" evidence="2">
    <location>
        <position position="431"/>
    </location>
</feature>
<sequence length="431" mass="48290">MYDSQMRQLMRAMELTSKDSRTAKPVGTRQQYLDDKMESKNSSAVKQGCLESASIIGISTSNLKLSDDDNTVVESDRLDTNCIQESTRAGRCVVKPRNDDNTVVESDRLDTNCIQESTRAGRCVVKPRNDDNTVVESDRLDTNCIQESTRAGRCVVKPRNDDNTVVESDRLDTNCIQESTRASRCVVKPCSDDNTVVESDRLDTNCIQESMRAGGTVTPHEDDNNLVVESGGLDTGRIQENLPEGRRIVDISYMWNEIHRTLDKHARGIECQFKDWKLINSNRHYIWSEPTEPHVLDVYTAAVAGTVTMGIDYAQLEELCAAVNIPCMSEKTYINRRESLVDDFQKTAMESMKMAGKVKKQLAIERNDIINGIPYITVVADGSWMKRSYGSAYDSSSGVGVIIGYHTRKVLFIGIRNKYCSLCVMAEERGV</sequence>
<proteinExistence type="predicted"/>
<dbReference type="EMBL" id="KK107198">
    <property type="protein sequence ID" value="EZA55613.1"/>
    <property type="molecule type" value="Genomic_DNA"/>
</dbReference>